<proteinExistence type="predicted"/>
<dbReference type="KEGG" id="git:C6V83_15990"/>
<keyword evidence="1" id="KW-0812">Transmembrane</keyword>
<evidence type="ECO:0000313" key="2">
    <source>
        <dbReference type="EMBL" id="AVM01522.1"/>
    </source>
</evidence>
<feature type="transmembrane region" description="Helical" evidence="1">
    <location>
        <begin position="135"/>
        <end position="154"/>
    </location>
</feature>
<reference evidence="2 3" key="1">
    <citation type="submission" date="2018-03" db="EMBL/GenBank/DDBJ databases">
        <title>Characteristics and genome of n-alkane degrading marine bacteria Gordonia iterans isolated from crude oil contaminated in Tae-an, South Korea.</title>
        <authorList>
            <person name="Lee S.-S."/>
            <person name="Kim H."/>
        </authorList>
    </citation>
    <scope>NUCLEOTIDE SEQUENCE [LARGE SCALE GENOMIC DNA]</scope>
    <source>
        <strain evidence="2 3">Co17</strain>
    </source>
</reference>
<dbReference type="AlphaFoldDB" id="A0A2S0KIK8"/>
<keyword evidence="1" id="KW-0472">Membrane</keyword>
<accession>A0A2S0KIK8</accession>
<dbReference type="Proteomes" id="UP000239814">
    <property type="component" value="Chromosome"/>
</dbReference>
<evidence type="ECO:0000313" key="3">
    <source>
        <dbReference type="Proteomes" id="UP000239814"/>
    </source>
</evidence>
<gene>
    <name evidence="2" type="ORF">C6V83_15990</name>
</gene>
<sequence>MATAVSTPASRLPRELPDLPTLVGLRSRLVLFAIGVLAAGYVIAMVGTSGSAEGSVWAAQTFAFVLQILCLLTAIAIPADPLPTWAAAVIAIASLGGLAVAWWYMPPDSQFWVQATVPPSLTAAVAGVIAIRGRFAVAGLMAVGTLAIAAFWAVHHDHAPATALPMSSRVVGTVLPAVIIAAMVRPMMSLMGLLRERELAAVRFEAARQATADERCERLDALAREVSPILQRVADGEAFTESEALAARLLEQALRDERRGRVWNSEGVRRAATEARSRGISVQLFDDGGLDLDSLSATDAETLRGELIRTLTAAESGGVTARILPPGRHQAALINVIDGDAAHRRACVRTPAGLRWT</sequence>
<protein>
    <submittedName>
        <fullName evidence="2">Uncharacterized protein</fullName>
    </submittedName>
</protein>
<feature type="transmembrane region" description="Helical" evidence="1">
    <location>
        <begin position="29"/>
        <end position="50"/>
    </location>
</feature>
<keyword evidence="3" id="KW-1185">Reference proteome</keyword>
<evidence type="ECO:0000256" key="1">
    <source>
        <dbReference type="SAM" id="Phobius"/>
    </source>
</evidence>
<feature type="transmembrane region" description="Helical" evidence="1">
    <location>
        <begin position="111"/>
        <end position="130"/>
    </location>
</feature>
<organism evidence="2 3">
    <name type="scientific">Gordonia iterans</name>
    <dbReference type="NCBI Taxonomy" id="1004901"/>
    <lineage>
        <taxon>Bacteria</taxon>
        <taxon>Bacillati</taxon>
        <taxon>Actinomycetota</taxon>
        <taxon>Actinomycetes</taxon>
        <taxon>Mycobacteriales</taxon>
        <taxon>Gordoniaceae</taxon>
        <taxon>Gordonia</taxon>
    </lineage>
</organism>
<keyword evidence="1" id="KW-1133">Transmembrane helix</keyword>
<feature type="transmembrane region" description="Helical" evidence="1">
    <location>
        <begin position="84"/>
        <end position="105"/>
    </location>
</feature>
<feature type="transmembrane region" description="Helical" evidence="1">
    <location>
        <begin position="56"/>
        <end position="77"/>
    </location>
</feature>
<name>A0A2S0KIK8_9ACTN</name>
<dbReference type="EMBL" id="CP027433">
    <property type="protein sequence ID" value="AVM01522.1"/>
    <property type="molecule type" value="Genomic_DNA"/>
</dbReference>